<accession>A0A4D6N6U7</accession>
<dbReference type="SUPFAM" id="SSF56281">
    <property type="entry name" value="Metallo-hydrolase/oxidoreductase"/>
    <property type="match status" value="1"/>
</dbReference>
<dbReference type="Proteomes" id="UP000501690">
    <property type="component" value="Linkage Group LG9"/>
</dbReference>
<dbReference type="GO" id="GO:0009536">
    <property type="term" value="C:plastid"/>
    <property type="evidence" value="ECO:0007669"/>
    <property type="project" value="TreeGrafter"/>
</dbReference>
<evidence type="ECO:0000256" key="1">
    <source>
        <dbReference type="ARBA" id="ARBA00004606"/>
    </source>
</evidence>
<feature type="transmembrane region" description="Helical" evidence="6">
    <location>
        <begin position="478"/>
        <end position="499"/>
    </location>
</feature>
<proteinExistence type="predicted"/>
<dbReference type="GO" id="GO:0016787">
    <property type="term" value="F:hydrolase activity"/>
    <property type="evidence" value="ECO:0007669"/>
    <property type="project" value="UniProtKB-KW"/>
</dbReference>
<evidence type="ECO:0000256" key="5">
    <source>
        <dbReference type="ARBA" id="ARBA00023180"/>
    </source>
</evidence>
<name>A0A4D6N6U7_VIGUN</name>
<protein>
    <submittedName>
        <fullName evidence="8">Hydroxyacylglutathione hydrolase</fullName>
    </submittedName>
</protein>
<dbReference type="Pfam" id="PF00753">
    <property type="entry name" value="Lactamase_B"/>
    <property type="match status" value="1"/>
</dbReference>
<reference evidence="8 9" key="1">
    <citation type="submission" date="2019-04" db="EMBL/GenBank/DDBJ databases">
        <title>An improved genome assembly and genetic linkage map for asparagus bean, Vigna unguiculata ssp. sesquipedialis.</title>
        <authorList>
            <person name="Xia Q."/>
            <person name="Zhang R."/>
            <person name="Dong Y."/>
        </authorList>
    </citation>
    <scope>NUCLEOTIDE SEQUENCE [LARGE SCALE GENOMIC DNA]</scope>
    <source>
        <tissue evidence="8">Leaf</tissue>
    </source>
</reference>
<evidence type="ECO:0000313" key="9">
    <source>
        <dbReference type="Proteomes" id="UP000501690"/>
    </source>
</evidence>
<dbReference type="PANTHER" id="PTHR23131">
    <property type="entry name" value="ENDORIBONUCLEASE LACTB2"/>
    <property type="match status" value="1"/>
</dbReference>
<dbReference type="InterPro" id="IPR036388">
    <property type="entry name" value="WH-like_DNA-bd_sf"/>
</dbReference>
<keyword evidence="5" id="KW-0325">Glycoprotein</keyword>
<keyword evidence="6" id="KW-1133">Transmembrane helix</keyword>
<dbReference type="GO" id="GO:0016757">
    <property type="term" value="F:glycosyltransferase activity"/>
    <property type="evidence" value="ECO:0007669"/>
    <property type="project" value="UniProtKB-KW"/>
</dbReference>
<keyword evidence="3" id="KW-0808">Transferase</keyword>
<feature type="domain" description="Metallo-beta-lactamase" evidence="7">
    <location>
        <begin position="228"/>
        <end position="393"/>
    </location>
</feature>
<feature type="transmembrane region" description="Helical" evidence="6">
    <location>
        <begin position="662"/>
        <end position="689"/>
    </location>
</feature>
<evidence type="ECO:0000256" key="6">
    <source>
        <dbReference type="SAM" id="Phobius"/>
    </source>
</evidence>
<dbReference type="FunFam" id="3.60.15.10:FF:000032">
    <property type="entry name" value="Metallo-hydrolase/oxidoreductase superfamily protein"/>
    <property type="match status" value="1"/>
</dbReference>
<dbReference type="InterPro" id="IPR041516">
    <property type="entry name" value="LACTB2_WH"/>
</dbReference>
<dbReference type="InterPro" id="IPR001279">
    <property type="entry name" value="Metallo-B-lactamas"/>
</dbReference>
<keyword evidence="6" id="KW-0812">Transmembrane</keyword>
<dbReference type="InterPro" id="IPR050662">
    <property type="entry name" value="Sec-metab_biosynth-thioest"/>
</dbReference>
<dbReference type="Gene3D" id="1.10.10.10">
    <property type="entry name" value="Winged helix-like DNA-binding domain superfamily/Winged helix DNA-binding domain"/>
    <property type="match status" value="1"/>
</dbReference>
<evidence type="ECO:0000256" key="4">
    <source>
        <dbReference type="ARBA" id="ARBA00023136"/>
    </source>
</evidence>
<keyword evidence="4 6" id="KW-0472">Membrane</keyword>
<dbReference type="SMART" id="SM00849">
    <property type="entry name" value="Lactamase_B"/>
    <property type="match status" value="1"/>
</dbReference>
<dbReference type="InterPro" id="IPR036866">
    <property type="entry name" value="RibonucZ/Hydroxyglut_hydro"/>
</dbReference>
<evidence type="ECO:0000259" key="7">
    <source>
        <dbReference type="SMART" id="SM00849"/>
    </source>
</evidence>
<comment type="subcellular location">
    <subcellularLocation>
        <location evidence="1">Membrane</location>
        <topology evidence="1">Single-pass type II membrane protein</topology>
    </subcellularLocation>
</comment>
<keyword evidence="9" id="KW-1185">Reference proteome</keyword>
<dbReference type="Pfam" id="PF17778">
    <property type="entry name" value="WHD_BLACT"/>
    <property type="match status" value="1"/>
</dbReference>
<evidence type="ECO:0000256" key="2">
    <source>
        <dbReference type="ARBA" id="ARBA00022676"/>
    </source>
</evidence>
<evidence type="ECO:0000313" key="8">
    <source>
        <dbReference type="EMBL" id="QCE08601.1"/>
    </source>
</evidence>
<dbReference type="EMBL" id="CP039353">
    <property type="protein sequence ID" value="QCE08601.1"/>
    <property type="molecule type" value="Genomic_DNA"/>
</dbReference>
<dbReference type="Gene3D" id="3.60.15.10">
    <property type="entry name" value="Ribonuclease Z/Hydroxyacylglutathione hydrolase-like"/>
    <property type="match status" value="1"/>
</dbReference>
<keyword evidence="2" id="KW-0328">Glycosyltransferase</keyword>
<gene>
    <name evidence="8" type="ORF">DEO72_LG9g3630</name>
</gene>
<dbReference type="Pfam" id="PF02485">
    <property type="entry name" value="Branch"/>
    <property type="match status" value="1"/>
</dbReference>
<dbReference type="InterPro" id="IPR003406">
    <property type="entry name" value="Glyco_trans_14"/>
</dbReference>
<dbReference type="PANTHER" id="PTHR23131:SF0">
    <property type="entry name" value="ENDORIBONUCLEASE LACTB2"/>
    <property type="match status" value="1"/>
</dbReference>
<dbReference type="GO" id="GO:0016020">
    <property type="term" value="C:membrane"/>
    <property type="evidence" value="ECO:0007669"/>
    <property type="project" value="UniProtKB-SubCell"/>
</dbReference>
<sequence length="699" mass="78859">MAAHRLALVIESPSKDDEFLLLKQRRPPKFHDEEYDSFVDSDLWDLPSAPLNLLPPESDPPPLVEVAPSHAEFEDFDLRKFDIRSALNEVFGQLGFGGVEGGGWKFLKYVKEAAFGPDSPVNTVFIAGKLVAVEDNNSIDSYRWMSVQSCLNWIQELKPCGDRVGPLVVLGRINESSFSTKWEVPPAINHQEYPPGVIIIPMKSRTLRPFHTTNLVVFAPENVPNNSEENNFVVSGDALIVDPGCLSEFHVELEKVVNALPRRLVVFVTHHHHDHVDGLSVIQKCNPDAILLAHEKTKHRISRDDWSLGYTSVTGDEDIVIGGHRLRVIYAPGHTDGHMALLHANSHSLIVGDHCLGQGSAVLDARAGGNMFEYFQTTYKFLELSPHALIPMHGRVNVWPKQMLCGYLKNRRNREANILKAIEGGAKTLFDIVQYVYSDVDRGAWVAASANVRLHVDHLAQQQKLPKFFNAQFHFVRFLAYIVILGFGITIGVIFSFYLRNCNFSLQFTQLSLSSFPRTQILPTPTTKPEISNQTQIHTLIQTQTEIQTETRAEIQTESVHVGLKDFLQPPQVVHDMDDEELLWRASMTAKIPDYPFDRVPKVAFMFLTRGPLFLAPLWEKFFEGHEGLYSIYVHSNPSYNGSQPESPVFEGRRIPSKVSWFLIQFPVTFTIGLLSIMEMTILCVGGIINVVNDKYIIY</sequence>
<organism evidence="8 9">
    <name type="scientific">Vigna unguiculata</name>
    <name type="common">Cowpea</name>
    <dbReference type="NCBI Taxonomy" id="3917"/>
    <lineage>
        <taxon>Eukaryota</taxon>
        <taxon>Viridiplantae</taxon>
        <taxon>Streptophyta</taxon>
        <taxon>Embryophyta</taxon>
        <taxon>Tracheophyta</taxon>
        <taxon>Spermatophyta</taxon>
        <taxon>Magnoliopsida</taxon>
        <taxon>eudicotyledons</taxon>
        <taxon>Gunneridae</taxon>
        <taxon>Pentapetalae</taxon>
        <taxon>rosids</taxon>
        <taxon>fabids</taxon>
        <taxon>Fabales</taxon>
        <taxon>Fabaceae</taxon>
        <taxon>Papilionoideae</taxon>
        <taxon>50 kb inversion clade</taxon>
        <taxon>NPAAA clade</taxon>
        <taxon>indigoferoid/millettioid clade</taxon>
        <taxon>Phaseoleae</taxon>
        <taxon>Vigna</taxon>
    </lineage>
</organism>
<dbReference type="FunFam" id="1.10.10.10:FF:000534">
    <property type="entry name" value="Metallo-hydrolase/oxidoreductase superfamily protein"/>
    <property type="match status" value="1"/>
</dbReference>
<dbReference type="AlphaFoldDB" id="A0A4D6N6U7"/>
<keyword evidence="8" id="KW-0378">Hydrolase</keyword>
<evidence type="ECO:0000256" key="3">
    <source>
        <dbReference type="ARBA" id="ARBA00022679"/>
    </source>
</evidence>